<proteinExistence type="predicted"/>
<dbReference type="Proteomes" id="UP000314294">
    <property type="component" value="Unassembled WGS sequence"/>
</dbReference>
<feature type="region of interest" description="Disordered" evidence="1">
    <location>
        <begin position="66"/>
        <end position="86"/>
    </location>
</feature>
<evidence type="ECO:0000313" key="2">
    <source>
        <dbReference type="EMBL" id="TNN89017.1"/>
    </source>
</evidence>
<name>A0A4Z2JGE9_9TELE</name>
<reference evidence="2 3" key="1">
    <citation type="submission" date="2019-03" db="EMBL/GenBank/DDBJ databases">
        <title>First draft genome of Liparis tanakae, snailfish: a comprehensive survey of snailfish specific genes.</title>
        <authorList>
            <person name="Kim W."/>
            <person name="Song I."/>
            <person name="Jeong J.-H."/>
            <person name="Kim D."/>
            <person name="Kim S."/>
            <person name="Ryu S."/>
            <person name="Song J.Y."/>
            <person name="Lee S.K."/>
        </authorList>
    </citation>
    <scope>NUCLEOTIDE SEQUENCE [LARGE SCALE GENOMIC DNA]</scope>
    <source>
        <tissue evidence="2">Muscle</tissue>
    </source>
</reference>
<dbReference type="EMBL" id="SRLO01000003">
    <property type="protein sequence ID" value="TNN89017.1"/>
    <property type="molecule type" value="Genomic_DNA"/>
</dbReference>
<organism evidence="2 3">
    <name type="scientific">Liparis tanakae</name>
    <name type="common">Tanaka's snailfish</name>
    <dbReference type="NCBI Taxonomy" id="230148"/>
    <lineage>
        <taxon>Eukaryota</taxon>
        <taxon>Metazoa</taxon>
        <taxon>Chordata</taxon>
        <taxon>Craniata</taxon>
        <taxon>Vertebrata</taxon>
        <taxon>Euteleostomi</taxon>
        <taxon>Actinopterygii</taxon>
        <taxon>Neopterygii</taxon>
        <taxon>Teleostei</taxon>
        <taxon>Neoteleostei</taxon>
        <taxon>Acanthomorphata</taxon>
        <taxon>Eupercaria</taxon>
        <taxon>Perciformes</taxon>
        <taxon>Cottioidei</taxon>
        <taxon>Cottales</taxon>
        <taxon>Liparidae</taxon>
        <taxon>Liparis</taxon>
    </lineage>
</organism>
<dbReference type="AlphaFoldDB" id="A0A4Z2JGE9"/>
<accession>A0A4Z2JGE9</accession>
<evidence type="ECO:0000256" key="1">
    <source>
        <dbReference type="SAM" id="MobiDB-lite"/>
    </source>
</evidence>
<evidence type="ECO:0000313" key="3">
    <source>
        <dbReference type="Proteomes" id="UP000314294"/>
    </source>
</evidence>
<feature type="compositionally biased region" description="Basic and acidic residues" evidence="1">
    <location>
        <begin position="75"/>
        <end position="86"/>
    </location>
</feature>
<comment type="caution">
    <text evidence="2">The sequence shown here is derived from an EMBL/GenBank/DDBJ whole genome shotgun (WGS) entry which is preliminary data.</text>
</comment>
<keyword evidence="3" id="KW-1185">Reference proteome</keyword>
<gene>
    <name evidence="2" type="ORF">EYF80_000895</name>
</gene>
<protein>
    <submittedName>
        <fullName evidence="2">Uncharacterized protein</fullName>
    </submittedName>
</protein>
<sequence>MTEMMRRMRTMQQVVKRMRKRLLRLASSAHMRTTPIVETSMMSLATVEQYLLFSLLLNFSNSPTMKKNQTADGITKPDDDNGSERHNDQFHNFNLLCLSMSPSTGCFGMCSEQGFVDSADDDPTTQASSCEKRPQNLQATDMIHHILGVMARELGLCPEQRLAAQQQSSALTPKASVSEQQACVTNYHRE</sequence>